<dbReference type="SUPFAM" id="SSF55486">
    <property type="entry name" value="Metalloproteases ('zincins'), catalytic domain"/>
    <property type="match status" value="1"/>
</dbReference>
<proteinExistence type="predicted"/>
<sequence>MEATYEYEAKPTWTPYSTVTTEISTAVYLRTQELGVATWRREGIAFYSDIDSAAPVQYQNERGYHRYALSNFRGDLRMEISDIKLPMGTDLTVATYYLADVLSATDAYAYGWEMPGRNFPGAIPPEYGHNGMRKSPEIGSGHHTTYFRELDGRMGRWWSADPITFPHQSPYNTFDGNPIYYTDASGASVSYPEKEESYKATVSTEISSTSFARSYVARVARGFDNGGGDPNTGRITAAVYFSFEDPTLTPADKLQYIQNFQASVLATWSNQNINGVAVDLSAVTFLEVDATYDPQNEFHNLFTVGNGTGDPHADGTNTSYVVNGGTVGTTGYFYYQGGNPTTYAAHEFGHIFGLADRYHQGVNNTMNTIDGVKFKGWFTGRRTIPMVLPHDDIDPGYNPFDNLYSTGTSTLTPMQMEIFFNDDLIEDNYPRCVFIPNENNSISYSALKFTGSKAIAYNSQLLPFPKKTQQSSVFVAYKRWGAGFSIKFNHNNAFRKFYYPTYKGTKIFDRVNNNNKKVLNRRFGP</sequence>
<dbReference type="AlphaFoldDB" id="J1I1D2"/>
<dbReference type="Gene3D" id="3.40.390.10">
    <property type="entry name" value="Collagenase (Catalytic Domain)"/>
    <property type="match status" value="1"/>
</dbReference>
<dbReference type="InterPro" id="IPR024079">
    <property type="entry name" value="MetalloPept_cat_dom_sf"/>
</dbReference>
<dbReference type="GO" id="GO:0008237">
    <property type="term" value="F:metallopeptidase activity"/>
    <property type="evidence" value="ECO:0007669"/>
    <property type="project" value="InterPro"/>
</dbReference>
<organism evidence="1 2">
    <name type="scientific">Saprospira grandis DSM 2844</name>
    <dbReference type="NCBI Taxonomy" id="694433"/>
    <lineage>
        <taxon>Bacteria</taxon>
        <taxon>Pseudomonadati</taxon>
        <taxon>Bacteroidota</taxon>
        <taxon>Saprospiria</taxon>
        <taxon>Saprospirales</taxon>
        <taxon>Saprospiraceae</taxon>
        <taxon>Saprospira</taxon>
    </lineage>
</organism>
<dbReference type="OrthoDB" id="2972467at2"/>
<evidence type="ECO:0000313" key="1">
    <source>
        <dbReference type="EMBL" id="EJF52078.1"/>
    </source>
</evidence>
<gene>
    <name evidence="1" type="ORF">SapgrDRAFT_0331</name>
</gene>
<reference evidence="2" key="1">
    <citation type="journal article" date="2012" name="Stand. Genomic Sci.">
        <title>Permanent draft genome sequence of the gliding predator Saprospira grandis strain Sa g1 (= HR1).</title>
        <authorList>
            <person name="Mavromatis K."/>
            <person name="Chertkov O."/>
            <person name="Lapidus A."/>
            <person name="Nolan M."/>
            <person name="Lucas S."/>
            <person name="Tice H."/>
            <person name="Del Rio T.G."/>
            <person name="Cheng J.F."/>
            <person name="Han C."/>
            <person name="Tapia R."/>
            <person name="Bruce D."/>
            <person name="Goodwin L.A."/>
            <person name="Pitluck S."/>
            <person name="Huntemann M."/>
            <person name="Liolios K."/>
            <person name="Pagani I."/>
            <person name="Ivanova N."/>
            <person name="Mikhailova N."/>
            <person name="Pati A."/>
            <person name="Chen A."/>
            <person name="Palaniappan K."/>
            <person name="Land M."/>
            <person name="Brambilla E.M."/>
            <person name="Rohde M."/>
            <person name="Spring S."/>
            <person name="Goker M."/>
            <person name="Detter J.C."/>
            <person name="Bristow J."/>
            <person name="Eisen J.A."/>
            <person name="Markowitz V."/>
            <person name="Hugenholtz P."/>
            <person name="Kyrpides N.C."/>
            <person name="Klenk H.P."/>
            <person name="Woyke T."/>
        </authorList>
    </citation>
    <scope>NUCLEOTIDE SEQUENCE [LARGE SCALE GENOMIC DNA]</scope>
    <source>
        <strain evidence="2">DSM 2844</strain>
    </source>
</reference>
<evidence type="ECO:0000313" key="2">
    <source>
        <dbReference type="Proteomes" id="UP000005113"/>
    </source>
</evidence>
<evidence type="ECO:0008006" key="3">
    <source>
        <dbReference type="Google" id="ProtNLM"/>
    </source>
</evidence>
<dbReference type="EMBL" id="JH719942">
    <property type="protein sequence ID" value="EJF52078.1"/>
    <property type="molecule type" value="Genomic_DNA"/>
</dbReference>
<protein>
    <recommendedName>
        <fullName evidence="3">RHS repeat-associated core domain protein</fullName>
    </recommendedName>
</protein>
<name>J1I1D2_9BACT</name>
<accession>J1I1D2</accession>
<dbReference type="Proteomes" id="UP000005113">
    <property type="component" value="Unassembled WGS sequence"/>
</dbReference>
<dbReference type="RefSeq" id="WP_002656763.1">
    <property type="nucleotide sequence ID" value="NZ_JH719942.1"/>
</dbReference>
<dbReference type="HOGENOM" id="CLU_518638_0_0_10"/>